<name>A0A2K9EVD1_9RHOB</name>
<accession>A0A2K9EVD1</accession>
<evidence type="ECO:0000313" key="3">
    <source>
        <dbReference type="Proteomes" id="UP000233742"/>
    </source>
</evidence>
<dbReference type="Pfam" id="PF07704">
    <property type="entry name" value="PSK_trans_fac"/>
    <property type="match status" value="1"/>
</dbReference>
<geneLocation type="plasmid" evidence="3">
    <name>pbm152</name>
</geneLocation>
<reference evidence="2 3" key="1">
    <citation type="submission" date="2017-12" db="EMBL/GenBank/DDBJ databases">
        <authorList>
            <person name="Hurst M.R.H."/>
        </authorList>
    </citation>
    <scope>NUCLEOTIDE SEQUENCE [LARGE SCALE GENOMIC DNA]</scope>
    <source>
        <strain evidence="2 3">BM15</strain>
        <plasmid evidence="3">Plasmid pbm152</plasmid>
    </source>
</reference>
<keyword evidence="2" id="KW-0614">Plasmid</keyword>
<organism evidence="2 3">
    <name type="scientific">Paracoccus tegillarcae</name>
    <dbReference type="NCBI Taxonomy" id="1529068"/>
    <lineage>
        <taxon>Bacteria</taxon>
        <taxon>Pseudomonadati</taxon>
        <taxon>Pseudomonadota</taxon>
        <taxon>Alphaproteobacteria</taxon>
        <taxon>Rhodobacterales</taxon>
        <taxon>Paracoccaceae</taxon>
        <taxon>Paracoccus</taxon>
    </lineage>
</organism>
<proteinExistence type="predicted"/>
<dbReference type="InterPro" id="IPR011660">
    <property type="entry name" value="VapB-like"/>
</dbReference>
<feature type="region of interest" description="Disordered" evidence="1">
    <location>
        <begin position="55"/>
        <end position="80"/>
    </location>
</feature>
<dbReference type="Proteomes" id="UP000233742">
    <property type="component" value="Plasmid pBM152"/>
</dbReference>
<dbReference type="OrthoDB" id="8301496at2"/>
<dbReference type="KEGG" id="paro:CUV01_19320"/>
<sequence length="80" mass="8600">MPLYVRDETVNDLAVKLAGLTGQNKTAAVRMALEDAIDKQTSVKTLSQRVSAIQRAARQRGLGPDGFDDKPLMDDLSGGL</sequence>
<keyword evidence="3" id="KW-1185">Reference proteome</keyword>
<dbReference type="RefSeq" id="WP_101462384.1">
    <property type="nucleotide sequence ID" value="NZ_CP025410.1"/>
</dbReference>
<evidence type="ECO:0000256" key="1">
    <source>
        <dbReference type="SAM" id="MobiDB-lite"/>
    </source>
</evidence>
<dbReference type="AlphaFoldDB" id="A0A2K9EVD1"/>
<protein>
    <submittedName>
        <fullName evidence="2">Histidinol dehydrogenase</fullName>
    </submittedName>
</protein>
<dbReference type="EMBL" id="CP025410">
    <property type="protein sequence ID" value="AUH35735.1"/>
    <property type="molecule type" value="Genomic_DNA"/>
</dbReference>
<evidence type="ECO:0000313" key="2">
    <source>
        <dbReference type="EMBL" id="AUH35735.1"/>
    </source>
</evidence>
<gene>
    <name evidence="2" type="ORF">CUV01_19320</name>
</gene>